<dbReference type="InParanoid" id="A0A5C7EM99"/>
<feature type="signal peptide" evidence="5">
    <location>
        <begin position="1"/>
        <end position="18"/>
    </location>
</feature>
<dbReference type="InterPro" id="IPR016677">
    <property type="entry name" value="UCP016817_carboligase"/>
</dbReference>
<evidence type="ECO:0000313" key="8">
    <source>
        <dbReference type="Proteomes" id="UP000321201"/>
    </source>
</evidence>
<dbReference type="AlphaFoldDB" id="A0A5C7EM99"/>
<dbReference type="PIRSF" id="PIRSF016817">
    <property type="entry name" value="UCP016817_carboligase"/>
    <property type="match status" value="1"/>
</dbReference>
<sequence>MQAKAPFLIAAVSGRALAASARRAGHAVVVLDFFNDLDTRAFAKRSRACAGPGGFDARLLLQAAETLCPPKACAGLVYGAGFERRPGLLARLARGRRLYGNAPQTLRLVKDPARFFPLLKRLEIPHPETRLTPPSDREGWLLKQAGGAGGGHVVPAAEACRAGRGGYYQRRLNGRCCSALFLADGRGAYLVGFNEQRTADGSHSPSRYLYGGAVSHARLPARIRHEVEAILERLVPEAGLVGLNGLDFMVDEAGQVQVLEVNPRPPATVELYDADCRDSLFEWHLRACDGRLPRGALVRCVQVRAHAIVYAPVPVRVPPRLRWPRWCSDLPRGGLRIPAGAPVCTVHSRGPNPRSAWALAVRRKDVIRSALGAAAA</sequence>
<evidence type="ECO:0000256" key="2">
    <source>
        <dbReference type="ARBA" id="ARBA00022741"/>
    </source>
</evidence>
<evidence type="ECO:0000256" key="4">
    <source>
        <dbReference type="PROSITE-ProRule" id="PRU00409"/>
    </source>
</evidence>
<keyword evidence="5" id="KW-0732">Signal</keyword>
<keyword evidence="1" id="KW-0436">Ligase</keyword>
<evidence type="ECO:0000256" key="5">
    <source>
        <dbReference type="SAM" id="SignalP"/>
    </source>
</evidence>
<protein>
    <submittedName>
        <fullName evidence="7">ATP-grasp domain-containing protein</fullName>
    </submittedName>
</protein>
<feature type="chain" id="PRO_5022736776" evidence="5">
    <location>
        <begin position="19"/>
        <end position="376"/>
    </location>
</feature>
<dbReference type="GO" id="GO:0016874">
    <property type="term" value="F:ligase activity"/>
    <property type="evidence" value="ECO:0007669"/>
    <property type="project" value="UniProtKB-KW"/>
</dbReference>
<evidence type="ECO:0000313" key="7">
    <source>
        <dbReference type="EMBL" id="TXF12580.1"/>
    </source>
</evidence>
<evidence type="ECO:0000256" key="1">
    <source>
        <dbReference type="ARBA" id="ARBA00022598"/>
    </source>
</evidence>
<comment type="caution">
    <text evidence="7">The sequence shown here is derived from an EMBL/GenBank/DDBJ whole genome shotgun (WGS) entry which is preliminary data.</text>
</comment>
<dbReference type="RefSeq" id="WP_147799072.1">
    <property type="nucleotide sequence ID" value="NZ_VPFL01000005.1"/>
</dbReference>
<dbReference type="PANTHER" id="PTHR43055">
    <property type="entry name" value="FORMATE-DEPENDENT PHOSPHORIBOSYLGLYCINAMIDE FORMYLTRANSFERASE"/>
    <property type="match status" value="1"/>
</dbReference>
<evidence type="ECO:0000259" key="6">
    <source>
        <dbReference type="PROSITE" id="PS50975"/>
    </source>
</evidence>
<dbReference type="EMBL" id="VPFL01000005">
    <property type="protein sequence ID" value="TXF12580.1"/>
    <property type="molecule type" value="Genomic_DNA"/>
</dbReference>
<dbReference type="Gene3D" id="3.30.470.20">
    <property type="entry name" value="ATP-grasp fold, B domain"/>
    <property type="match status" value="1"/>
</dbReference>
<accession>A0A5C7EM99</accession>
<name>A0A5C7EM99_9PROT</name>
<dbReference type="GO" id="GO:0005829">
    <property type="term" value="C:cytosol"/>
    <property type="evidence" value="ECO:0007669"/>
    <property type="project" value="TreeGrafter"/>
</dbReference>
<dbReference type="GO" id="GO:0005524">
    <property type="term" value="F:ATP binding"/>
    <property type="evidence" value="ECO:0007669"/>
    <property type="project" value="UniProtKB-UniRule"/>
</dbReference>
<dbReference type="PANTHER" id="PTHR43055:SF1">
    <property type="entry name" value="FORMATE-DEPENDENT PHOSPHORIBOSYLGLYCINAMIDE FORMYLTRANSFERASE"/>
    <property type="match status" value="1"/>
</dbReference>
<gene>
    <name evidence="7" type="ORF">FR698_04920</name>
</gene>
<dbReference type="InterPro" id="IPR011761">
    <property type="entry name" value="ATP-grasp"/>
</dbReference>
<keyword evidence="2 4" id="KW-0547">Nucleotide-binding</keyword>
<dbReference type="PROSITE" id="PS50975">
    <property type="entry name" value="ATP_GRASP"/>
    <property type="match status" value="1"/>
</dbReference>
<keyword evidence="8" id="KW-1185">Reference proteome</keyword>
<dbReference type="InterPro" id="IPR003806">
    <property type="entry name" value="ATP-grasp_PylC-type"/>
</dbReference>
<dbReference type="SUPFAM" id="SSF56059">
    <property type="entry name" value="Glutathione synthetase ATP-binding domain-like"/>
    <property type="match status" value="1"/>
</dbReference>
<evidence type="ECO:0000256" key="3">
    <source>
        <dbReference type="ARBA" id="ARBA00022840"/>
    </source>
</evidence>
<proteinExistence type="predicted"/>
<organism evidence="7 8">
    <name type="scientific">Pelomicrobium methylotrophicum</name>
    <dbReference type="NCBI Taxonomy" id="2602750"/>
    <lineage>
        <taxon>Bacteria</taxon>
        <taxon>Pseudomonadati</taxon>
        <taxon>Pseudomonadota</taxon>
        <taxon>Hydrogenophilia</taxon>
        <taxon>Hydrogenophilia incertae sedis</taxon>
        <taxon>Pelomicrobium</taxon>
    </lineage>
</organism>
<dbReference type="GO" id="GO:0046872">
    <property type="term" value="F:metal ion binding"/>
    <property type="evidence" value="ECO:0007669"/>
    <property type="project" value="InterPro"/>
</dbReference>
<reference evidence="7 8" key="1">
    <citation type="submission" date="2019-08" db="EMBL/GenBank/DDBJ databases">
        <title>Pelomicrobium methylotrophicum gen. nov., sp. nov. a moderately thermophilic, facultatively anaerobic, lithoautotrophic and methylotrophic bacterium isolated from a terrestrial mud volcano.</title>
        <authorList>
            <person name="Slobodkina G.B."/>
            <person name="Merkel A.Y."/>
            <person name="Slobodkin A.I."/>
        </authorList>
    </citation>
    <scope>NUCLEOTIDE SEQUENCE [LARGE SCALE GENOMIC DNA]</scope>
    <source>
        <strain evidence="7 8">SM250</strain>
    </source>
</reference>
<dbReference type="OrthoDB" id="5572734at2"/>
<feature type="domain" description="ATP-grasp" evidence="6">
    <location>
        <begin position="217"/>
        <end position="289"/>
    </location>
</feature>
<dbReference type="Proteomes" id="UP000321201">
    <property type="component" value="Unassembled WGS sequence"/>
</dbReference>
<keyword evidence="3 4" id="KW-0067">ATP-binding</keyword>
<dbReference type="Pfam" id="PF02655">
    <property type="entry name" value="ATP-grasp_3"/>
    <property type="match status" value="1"/>
</dbReference>